<evidence type="ECO:0000313" key="4">
    <source>
        <dbReference type="Proteomes" id="UP000624244"/>
    </source>
</evidence>
<dbReference type="GO" id="GO:0000981">
    <property type="term" value="F:DNA-binding transcription factor activity, RNA polymerase II-specific"/>
    <property type="evidence" value="ECO:0007669"/>
    <property type="project" value="InterPro"/>
</dbReference>
<evidence type="ECO:0000256" key="1">
    <source>
        <dbReference type="ARBA" id="ARBA00023242"/>
    </source>
</evidence>
<dbReference type="GO" id="GO:0008270">
    <property type="term" value="F:zinc ion binding"/>
    <property type="evidence" value="ECO:0007669"/>
    <property type="project" value="InterPro"/>
</dbReference>
<dbReference type="AlphaFoldDB" id="A0A8H5ZM92"/>
<protein>
    <recommendedName>
        <fullName evidence="5">Zn(2)-C6 fungal-type domain-containing protein</fullName>
    </recommendedName>
</protein>
<dbReference type="InterPro" id="IPR001138">
    <property type="entry name" value="Zn2Cys6_DnaBD"/>
</dbReference>
<dbReference type="Proteomes" id="UP000624244">
    <property type="component" value="Unassembled WGS sequence"/>
</dbReference>
<feature type="compositionally biased region" description="Polar residues" evidence="2">
    <location>
        <begin position="116"/>
        <end position="127"/>
    </location>
</feature>
<name>A0A8H5ZM92_COCSA</name>
<reference evidence="3" key="1">
    <citation type="submission" date="2019-11" db="EMBL/GenBank/DDBJ databases">
        <title>Bipolaris sorokiniana Genome sequencing.</title>
        <authorList>
            <person name="Wang H."/>
        </authorList>
    </citation>
    <scope>NUCLEOTIDE SEQUENCE</scope>
</reference>
<proteinExistence type="predicted"/>
<comment type="caution">
    <text evidence="3">The sequence shown here is derived from an EMBL/GenBank/DDBJ whole genome shotgun (WGS) entry which is preliminary data.</text>
</comment>
<accession>A0A8H5ZM92</accession>
<evidence type="ECO:0000256" key="2">
    <source>
        <dbReference type="SAM" id="MobiDB-lite"/>
    </source>
</evidence>
<evidence type="ECO:0000313" key="3">
    <source>
        <dbReference type="EMBL" id="KAF5851992.1"/>
    </source>
</evidence>
<dbReference type="PANTHER" id="PTHR46910:SF5">
    <property type="entry name" value="ZN(II)2CYS6 TRANSCRIPTION FACTOR (EUROFUNG)"/>
    <property type="match status" value="1"/>
</dbReference>
<dbReference type="CDD" id="cd12148">
    <property type="entry name" value="fungal_TF_MHR"/>
    <property type="match status" value="1"/>
</dbReference>
<keyword evidence="1" id="KW-0539">Nucleus</keyword>
<dbReference type="EMBL" id="WNKQ01000004">
    <property type="protein sequence ID" value="KAF5851992.1"/>
    <property type="molecule type" value="Genomic_DNA"/>
</dbReference>
<feature type="region of interest" description="Disordered" evidence="2">
    <location>
        <begin position="103"/>
        <end position="162"/>
    </location>
</feature>
<dbReference type="InterPro" id="IPR036864">
    <property type="entry name" value="Zn2-C6_fun-type_DNA-bd_sf"/>
</dbReference>
<dbReference type="Gene3D" id="4.10.240.10">
    <property type="entry name" value="Zn(2)-C6 fungal-type DNA-binding domain"/>
    <property type="match status" value="1"/>
</dbReference>
<dbReference type="PANTHER" id="PTHR46910">
    <property type="entry name" value="TRANSCRIPTION FACTOR PDR1"/>
    <property type="match status" value="1"/>
</dbReference>
<dbReference type="CDD" id="cd00067">
    <property type="entry name" value="GAL4"/>
    <property type="match status" value="1"/>
</dbReference>
<evidence type="ECO:0008006" key="5">
    <source>
        <dbReference type="Google" id="ProtNLM"/>
    </source>
</evidence>
<dbReference type="InterPro" id="IPR050987">
    <property type="entry name" value="AtrR-like"/>
</dbReference>
<organism evidence="3 4">
    <name type="scientific">Cochliobolus sativus</name>
    <name type="common">Common root rot and spot blotch fungus</name>
    <name type="synonym">Bipolaris sorokiniana</name>
    <dbReference type="NCBI Taxonomy" id="45130"/>
    <lineage>
        <taxon>Eukaryota</taxon>
        <taxon>Fungi</taxon>
        <taxon>Dikarya</taxon>
        <taxon>Ascomycota</taxon>
        <taxon>Pezizomycotina</taxon>
        <taxon>Dothideomycetes</taxon>
        <taxon>Pleosporomycetidae</taxon>
        <taxon>Pleosporales</taxon>
        <taxon>Pleosporineae</taxon>
        <taxon>Pleosporaceae</taxon>
        <taxon>Bipolaris</taxon>
    </lineage>
</organism>
<gene>
    <name evidence="3" type="ORF">GGP41_000740</name>
</gene>
<sequence length="709" mass="79100">MPEENWVAHGGVPACDLCHSRKSPSDHGFDQTTLVNRLGACLRPASDTNCHQVKCDRKEPCANCVAAKAECLRNRHKRVPRPKVRTDDKIQALVQRLSSLEHSLHGAHRSPPNPTQEPDITNTSVKPSTEAIPDRPAKRKRTTSSQEVSIPPTTPEVDTTSQTANEARLHITKELSTNGLLSGHQRSVLETAMSFVDQLSHAPAQNLTDRSTFDRSMHISTDLSQREIVNVILGNEFKARSEAAVRHHTIDHIPTKAIERIALALMAGTADDKTLNLYKVVIHFQAAAVMYASQLQAPKSAAVQKQIQQMEYDHIIAALTALDNISFMTSPSLLLVQALVTGAIMMQIIGNPVQCWELTAHASQTIVALGYHNIDKTVPETDEEREIYAVVAHCAELDSAMSLLLLRPRSLPKFQIKIHDQLRADPSNAMSVLELISVQDKILDLSLPQRTKRLPGALKEEVAQLRAQMKDIYILMEKERQLHLLDSRTDALIHYKSMEFKYFSLLTSVHRLSPTVTTNYLEREECLQSARKALECVKMIEQLARTLDHFIEGFDPYLSWTLLSHPLCPFFVVFCNVVGTSDPRDFQLLEDVIDSISSLVTENKYVNRLHRLCATLLGLCKPLVGSPSAQNQMQQPTSDPNTSLAAYPTSMPFNHGPDIMSSSDGDANNGMMASSWNDNMMWQLFQSQPSLDWFNADILDPAWDIGQPS</sequence>